<dbReference type="PANTHER" id="PTHR30383:SF5">
    <property type="entry name" value="SGNH HYDROLASE-TYPE ESTERASE DOMAIN-CONTAINING PROTEIN"/>
    <property type="match status" value="1"/>
</dbReference>
<dbReference type="Pfam" id="PF13472">
    <property type="entry name" value="Lipase_GDSL_2"/>
    <property type="match status" value="1"/>
</dbReference>
<gene>
    <name evidence="2" type="ORF">GB864_09020</name>
</gene>
<proteinExistence type="predicted"/>
<dbReference type="PROSITE" id="PS51257">
    <property type="entry name" value="PROKAR_LIPOPROTEIN"/>
    <property type="match status" value="1"/>
</dbReference>
<dbReference type="InterPro" id="IPR051532">
    <property type="entry name" value="Ester_Hydrolysis_Enzymes"/>
</dbReference>
<dbReference type="InterPro" id="IPR013830">
    <property type="entry name" value="SGNH_hydro"/>
</dbReference>
<evidence type="ECO:0000313" key="3">
    <source>
        <dbReference type="Proteomes" id="UP000438182"/>
    </source>
</evidence>
<dbReference type="InterPro" id="IPR036514">
    <property type="entry name" value="SGNH_hydro_sf"/>
</dbReference>
<protein>
    <recommendedName>
        <fullName evidence="1">SGNH hydrolase-type esterase domain-containing protein</fullName>
    </recommendedName>
</protein>
<evidence type="ECO:0000259" key="1">
    <source>
        <dbReference type="Pfam" id="PF13472"/>
    </source>
</evidence>
<dbReference type="GO" id="GO:0004622">
    <property type="term" value="F:phosphatidylcholine lysophospholipase activity"/>
    <property type="evidence" value="ECO:0007669"/>
    <property type="project" value="TreeGrafter"/>
</dbReference>
<dbReference type="CDD" id="cd00229">
    <property type="entry name" value="SGNH_hydrolase"/>
    <property type="match status" value="1"/>
</dbReference>
<evidence type="ECO:0000313" key="2">
    <source>
        <dbReference type="EMBL" id="MWB98688.1"/>
    </source>
</evidence>
<dbReference type="Proteomes" id="UP000438182">
    <property type="component" value="Unassembled WGS sequence"/>
</dbReference>
<dbReference type="SUPFAM" id="SSF52266">
    <property type="entry name" value="SGNH hydrolase"/>
    <property type="match status" value="1"/>
</dbReference>
<accession>A0A6I4NWM5</accession>
<reference evidence="2 3" key="1">
    <citation type="submission" date="2019-12" db="EMBL/GenBank/DDBJ databases">
        <authorList>
            <person name="Kim Y.S."/>
        </authorList>
    </citation>
    <scope>NUCLEOTIDE SEQUENCE [LARGE SCALE GENOMIC DNA]</scope>
    <source>
        <strain evidence="2 3">MMS17-SY077</strain>
    </source>
</reference>
<comment type="caution">
    <text evidence="2">The sequence shown here is derived from an EMBL/GenBank/DDBJ whole genome shotgun (WGS) entry which is preliminary data.</text>
</comment>
<name>A0A6I4NWM5_9MICO</name>
<dbReference type="RefSeq" id="WP_160424247.1">
    <property type="nucleotide sequence ID" value="NZ_WSTA01000034.1"/>
</dbReference>
<keyword evidence="3" id="KW-1185">Reference proteome</keyword>
<feature type="domain" description="SGNH hydrolase-type esterase" evidence="1">
    <location>
        <begin position="47"/>
        <end position="205"/>
    </location>
</feature>
<dbReference type="PANTHER" id="PTHR30383">
    <property type="entry name" value="THIOESTERASE 1/PROTEASE 1/LYSOPHOSPHOLIPASE L1"/>
    <property type="match status" value="1"/>
</dbReference>
<organism evidence="2 3">
    <name type="scientific">Agromyces seonyuensis</name>
    <dbReference type="NCBI Taxonomy" id="2662446"/>
    <lineage>
        <taxon>Bacteria</taxon>
        <taxon>Bacillati</taxon>
        <taxon>Actinomycetota</taxon>
        <taxon>Actinomycetes</taxon>
        <taxon>Micrococcales</taxon>
        <taxon>Microbacteriaceae</taxon>
        <taxon>Agromyces</taxon>
    </lineage>
</organism>
<sequence length="222" mass="21985">MRRAAVGAALAVAVGALLTGCTSNTPAERSAEPEASASPSSGVTFAAIGDSISDADSPDFAAGRFGPASWASAATAEGLAFAGGWAEWGATTAQMAAAAPAVDADVLIVLAGTNDVALGIPFAESAANLDRIVEAVGVDEVAVVSIPPLDLDPAGVESYNAELSELADDRGWRFLDASAGLRTDEGRFREGMTVDGAHPTAEGARVLGEAIAAGVLSGKTGG</sequence>
<dbReference type="EMBL" id="WSTA01000034">
    <property type="protein sequence ID" value="MWB98688.1"/>
    <property type="molecule type" value="Genomic_DNA"/>
</dbReference>
<dbReference type="Gene3D" id="3.40.50.1110">
    <property type="entry name" value="SGNH hydrolase"/>
    <property type="match status" value="1"/>
</dbReference>
<dbReference type="AlphaFoldDB" id="A0A6I4NWM5"/>